<protein>
    <submittedName>
        <fullName evidence="4">ABC-type amino acid transport substrate-binding protein</fullName>
    </submittedName>
</protein>
<gene>
    <name evidence="4" type="ORF">HD600_001467</name>
</gene>
<feature type="signal peptide" evidence="2">
    <location>
        <begin position="1"/>
        <end position="27"/>
    </location>
</feature>
<dbReference type="Gene3D" id="3.40.190.10">
    <property type="entry name" value="Periplasmic binding protein-like II"/>
    <property type="match status" value="1"/>
</dbReference>
<dbReference type="EMBL" id="JACHMU010000001">
    <property type="protein sequence ID" value="MBB5742970.1"/>
    <property type="molecule type" value="Genomic_DNA"/>
</dbReference>
<dbReference type="RefSeq" id="WP_144794418.1">
    <property type="nucleotide sequence ID" value="NZ_BAAAPG010000001.1"/>
</dbReference>
<keyword evidence="1 2" id="KW-0732">Signal</keyword>
<dbReference type="InterPro" id="IPR001638">
    <property type="entry name" value="Solute-binding_3/MltF_N"/>
</dbReference>
<proteinExistence type="predicted"/>
<accession>A0A7W9CCA8</accession>
<evidence type="ECO:0000259" key="3">
    <source>
        <dbReference type="Pfam" id="PF00497"/>
    </source>
</evidence>
<keyword evidence="5" id="KW-1185">Reference proteome</keyword>
<dbReference type="PANTHER" id="PTHR35936:SF17">
    <property type="entry name" value="ARGININE-BINDING EXTRACELLULAR PROTEIN ARTP"/>
    <property type="match status" value="1"/>
</dbReference>
<reference evidence="4 5" key="1">
    <citation type="submission" date="2020-08" db="EMBL/GenBank/DDBJ databases">
        <title>Sequencing the genomes of 1000 actinobacteria strains.</title>
        <authorList>
            <person name="Klenk H.-P."/>
        </authorList>
    </citation>
    <scope>NUCLEOTIDE SEQUENCE [LARGE SCALE GENOMIC DNA]</scope>
    <source>
        <strain evidence="4 5">DSM 24823</strain>
    </source>
</reference>
<evidence type="ECO:0000256" key="1">
    <source>
        <dbReference type="ARBA" id="ARBA00022729"/>
    </source>
</evidence>
<name>A0A7W9CCA8_9MICO</name>
<feature type="domain" description="Solute-binding protein family 3/N-terminal" evidence="3">
    <location>
        <begin position="41"/>
        <end position="106"/>
    </location>
</feature>
<dbReference type="Pfam" id="PF00497">
    <property type="entry name" value="SBP_bac_3"/>
    <property type="match status" value="1"/>
</dbReference>
<evidence type="ECO:0000256" key="2">
    <source>
        <dbReference type="SAM" id="SignalP"/>
    </source>
</evidence>
<sequence>MRRFRGVLGAAVVLVLALTGCGIQVPADPHGTTERVEGGVLRVGVTDNPPWVVLDGPGDPAGTEVDLVSGFAGRLDAEVEWTEGSEARLLQDLERGRIDMVVGGFLDDTPWSDRGGMTRVYTEVSGEDGPEKHVMIVRMGENRLLSTLESYLLEEVGS</sequence>
<dbReference type="SUPFAM" id="SSF53850">
    <property type="entry name" value="Periplasmic binding protein-like II"/>
    <property type="match status" value="1"/>
</dbReference>
<evidence type="ECO:0000313" key="5">
    <source>
        <dbReference type="Proteomes" id="UP000517712"/>
    </source>
</evidence>
<comment type="caution">
    <text evidence="4">The sequence shown here is derived from an EMBL/GenBank/DDBJ whole genome shotgun (WGS) entry which is preliminary data.</text>
</comment>
<dbReference type="PROSITE" id="PS51257">
    <property type="entry name" value="PROKAR_LIPOPROTEIN"/>
    <property type="match status" value="1"/>
</dbReference>
<feature type="chain" id="PRO_5030540731" evidence="2">
    <location>
        <begin position="28"/>
        <end position="158"/>
    </location>
</feature>
<organism evidence="4 5">
    <name type="scientific">Microbacterium ginsengiterrae</name>
    <dbReference type="NCBI Taxonomy" id="546115"/>
    <lineage>
        <taxon>Bacteria</taxon>
        <taxon>Bacillati</taxon>
        <taxon>Actinomycetota</taxon>
        <taxon>Actinomycetes</taxon>
        <taxon>Micrococcales</taxon>
        <taxon>Microbacteriaceae</taxon>
        <taxon>Microbacterium</taxon>
    </lineage>
</organism>
<dbReference type="PANTHER" id="PTHR35936">
    <property type="entry name" value="MEMBRANE-BOUND LYTIC MUREIN TRANSGLYCOSYLASE F"/>
    <property type="match status" value="1"/>
</dbReference>
<dbReference type="Proteomes" id="UP000517712">
    <property type="component" value="Unassembled WGS sequence"/>
</dbReference>
<dbReference type="AlphaFoldDB" id="A0A7W9CCA8"/>
<evidence type="ECO:0000313" key="4">
    <source>
        <dbReference type="EMBL" id="MBB5742970.1"/>
    </source>
</evidence>